<feature type="transmembrane region" description="Helical" evidence="7">
    <location>
        <begin position="254"/>
        <end position="276"/>
    </location>
</feature>
<dbReference type="CDD" id="cd00075">
    <property type="entry name" value="HATPase"/>
    <property type="match status" value="1"/>
</dbReference>
<dbReference type="PANTHER" id="PTHR43711:SF1">
    <property type="entry name" value="HISTIDINE KINASE 1"/>
    <property type="match status" value="1"/>
</dbReference>
<evidence type="ECO:0000256" key="2">
    <source>
        <dbReference type="ARBA" id="ARBA00012438"/>
    </source>
</evidence>
<dbReference type="EMBL" id="CP012333">
    <property type="protein sequence ID" value="AKV04809.1"/>
    <property type="molecule type" value="Genomic_DNA"/>
</dbReference>
<dbReference type="SUPFAM" id="SSF47384">
    <property type="entry name" value="Homodimeric domain of signal transducing histidine kinase"/>
    <property type="match status" value="1"/>
</dbReference>
<evidence type="ECO:0000313" key="9">
    <source>
        <dbReference type="EMBL" id="AKV04809.1"/>
    </source>
</evidence>
<feature type="transmembrane region" description="Helical" evidence="7">
    <location>
        <begin position="92"/>
        <end position="113"/>
    </location>
</feature>
<keyword evidence="4" id="KW-0808">Transferase</keyword>
<dbReference type="InterPro" id="IPR036097">
    <property type="entry name" value="HisK_dim/P_sf"/>
</dbReference>
<dbReference type="GO" id="GO:0000155">
    <property type="term" value="F:phosphorelay sensor kinase activity"/>
    <property type="evidence" value="ECO:0007669"/>
    <property type="project" value="InterPro"/>
</dbReference>
<evidence type="ECO:0000256" key="5">
    <source>
        <dbReference type="ARBA" id="ARBA00022777"/>
    </source>
</evidence>
<keyword evidence="10" id="KW-1185">Reference proteome</keyword>
<comment type="catalytic activity">
    <reaction evidence="1">
        <text>ATP + protein L-histidine = ADP + protein N-phospho-L-histidine.</text>
        <dbReference type="EC" id="2.7.13.3"/>
    </reaction>
</comment>
<keyword evidence="7" id="KW-0472">Membrane</keyword>
<dbReference type="CDD" id="cd00082">
    <property type="entry name" value="HisKA"/>
    <property type="match status" value="1"/>
</dbReference>
<feature type="transmembrane region" description="Helical" evidence="7">
    <location>
        <begin position="61"/>
        <end position="80"/>
    </location>
</feature>
<dbReference type="InterPro" id="IPR036890">
    <property type="entry name" value="HATPase_C_sf"/>
</dbReference>
<feature type="transmembrane region" description="Helical" evidence="7">
    <location>
        <begin position="282"/>
        <end position="304"/>
    </location>
</feature>
<dbReference type="InterPro" id="IPR005467">
    <property type="entry name" value="His_kinase_dom"/>
</dbReference>
<protein>
    <recommendedName>
        <fullName evidence="2">histidine kinase</fullName>
        <ecNumber evidence="2">2.7.13.3</ecNumber>
    </recommendedName>
</protein>
<gene>
    <name evidence="9" type="ORF">AKJ09_11472</name>
</gene>
<dbReference type="STRING" id="1391654.AKJ09_11472"/>
<dbReference type="PROSITE" id="PS50109">
    <property type="entry name" value="HIS_KIN"/>
    <property type="match status" value="1"/>
</dbReference>
<dbReference type="Pfam" id="PF00512">
    <property type="entry name" value="HisKA"/>
    <property type="match status" value="1"/>
</dbReference>
<organism evidence="9 10">
    <name type="scientific">Labilithrix luteola</name>
    <dbReference type="NCBI Taxonomy" id="1391654"/>
    <lineage>
        <taxon>Bacteria</taxon>
        <taxon>Pseudomonadati</taxon>
        <taxon>Myxococcota</taxon>
        <taxon>Polyangia</taxon>
        <taxon>Polyangiales</taxon>
        <taxon>Labilitrichaceae</taxon>
        <taxon>Labilithrix</taxon>
    </lineage>
</organism>
<dbReference type="SUPFAM" id="SSF55874">
    <property type="entry name" value="ATPase domain of HSP90 chaperone/DNA topoisomerase II/histidine kinase"/>
    <property type="match status" value="1"/>
</dbReference>
<dbReference type="EC" id="2.7.13.3" evidence="2"/>
<dbReference type="InterPro" id="IPR003661">
    <property type="entry name" value="HisK_dim/P_dom"/>
</dbReference>
<evidence type="ECO:0000313" key="10">
    <source>
        <dbReference type="Proteomes" id="UP000064967"/>
    </source>
</evidence>
<feature type="transmembrane region" description="Helical" evidence="7">
    <location>
        <begin position="30"/>
        <end position="49"/>
    </location>
</feature>
<name>A0A0K1QGB8_9BACT</name>
<dbReference type="Gene3D" id="1.10.287.130">
    <property type="match status" value="1"/>
</dbReference>
<sequence>MALAVIAAYVIAHAAGVLLLGPGTPASRFWSDLCWTGASLTAALQFFRVSRLAPRPQRKGWLLLGIGIVSWLLSILWWSFREVAKGIPAPVFEVPSSAFSIMPVFFVFGLSYFRAAADRERWDELLEGASAFCLVLLIWLSLLYAPLSRVSWSPHELFPVVTRGICYSAALIRGAVLFSRPTNLSRRVARLLLAGLAVLTGAYFEFVTVMVKRGYSSGRPFDALWTLAFALLYLAAEEQLPLLRDKRALPVTRLPAAMTFVWGVVLLSLSIGLLIYRDPTTVNVSLLIAFAMTVLMAVRSDLLLARERRAREESAAALRMREEFLAITAHELRTPLAPMKMHLWMLARRLREADVAAQKSVLSEIVSGLQRNFDRLVRLVEHVVDVAHMERGFAPLERENVDLSLLVHDACQGFREPLARSGGELILDVEPEIRADVDPFRIEGVVTELLTNALKFGAGKPVEVRLRSEADRVTLMVRDYGIGIGREDQARIFGKLERAAPITHYGGLGLGLFLVRSIVEAHGGSVAVTSDPGKGATFTIDLPSANAAVVPAHP</sequence>
<dbReference type="InterPro" id="IPR004358">
    <property type="entry name" value="Sig_transdc_His_kin-like_C"/>
</dbReference>
<dbReference type="PANTHER" id="PTHR43711">
    <property type="entry name" value="TWO-COMPONENT HISTIDINE KINASE"/>
    <property type="match status" value="1"/>
</dbReference>
<keyword evidence="5 9" id="KW-0418">Kinase</keyword>
<evidence type="ECO:0000256" key="6">
    <source>
        <dbReference type="ARBA" id="ARBA00023012"/>
    </source>
</evidence>
<dbReference type="SMART" id="SM00387">
    <property type="entry name" value="HATPase_c"/>
    <property type="match status" value="1"/>
</dbReference>
<evidence type="ECO:0000256" key="7">
    <source>
        <dbReference type="SAM" id="Phobius"/>
    </source>
</evidence>
<dbReference type="SMART" id="SM00388">
    <property type="entry name" value="HisKA"/>
    <property type="match status" value="1"/>
</dbReference>
<dbReference type="InterPro" id="IPR003594">
    <property type="entry name" value="HATPase_dom"/>
</dbReference>
<dbReference type="Gene3D" id="3.30.565.10">
    <property type="entry name" value="Histidine kinase-like ATPase, C-terminal domain"/>
    <property type="match status" value="1"/>
</dbReference>
<reference evidence="9 10" key="1">
    <citation type="submission" date="2015-08" db="EMBL/GenBank/DDBJ databases">
        <authorList>
            <person name="Babu N.S."/>
            <person name="Beckwith C.J."/>
            <person name="Beseler K.G."/>
            <person name="Brison A."/>
            <person name="Carone J.V."/>
            <person name="Caskin T.P."/>
            <person name="Diamond M."/>
            <person name="Durham M.E."/>
            <person name="Foxe J.M."/>
            <person name="Go M."/>
            <person name="Henderson B.A."/>
            <person name="Jones I.B."/>
            <person name="McGettigan J.A."/>
            <person name="Micheletti S.J."/>
            <person name="Nasrallah M.E."/>
            <person name="Ortiz D."/>
            <person name="Piller C.R."/>
            <person name="Privatt S.R."/>
            <person name="Schneider S.L."/>
            <person name="Sharp S."/>
            <person name="Smith T.C."/>
            <person name="Stanton J.D."/>
            <person name="Ullery H.E."/>
            <person name="Wilson R.J."/>
            <person name="Serrano M.G."/>
            <person name="Buck G."/>
            <person name="Lee V."/>
            <person name="Wang Y."/>
            <person name="Carvalho R."/>
            <person name="Voegtly L."/>
            <person name="Shi R."/>
            <person name="Duckworth R."/>
            <person name="Johnson A."/>
            <person name="Loviza R."/>
            <person name="Walstead R."/>
            <person name="Shah Z."/>
            <person name="Kiflezghi M."/>
            <person name="Wade K."/>
            <person name="Ball S.L."/>
            <person name="Bradley K.W."/>
            <person name="Asai D.J."/>
            <person name="Bowman C.A."/>
            <person name="Russell D.A."/>
            <person name="Pope W.H."/>
            <person name="Jacobs-Sera D."/>
            <person name="Hendrix R.W."/>
            <person name="Hatfull G.F."/>
        </authorList>
    </citation>
    <scope>NUCLEOTIDE SEQUENCE [LARGE SCALE GENOMIC DNA]</scope>
    <source>
        <strain evidence="9 10">DSM 27648</strain>
    </source>
</reference>
<dbReference type="InterPro" id="IPR050736">
    <property type="entry name" value="Sensor_HK_Regulatory"/>
</dbReference>
<keyword evidence="3" id="KW-0597">Phosphoprotein</keyword>
<feature type="transmembrane region" description="Helical" evidence="7">
    <location>
        <begin position="191"/>
        <end position="211"/>
    </location>
</feature>
<evidence type="ECO:0000259" key="8">
    <source>
        <dbReference type="PROSITE" id="PS50109"/>
    </source>
</evidence>
<dbReference type="Proteomes" id="UP000064967">
    <property type="component" value="Chromosome"/>
</dbReference>
<evidence type="ECO:0000256" key="1">
    <source>
        <dbReference type="ARBA" id="ARBA00000085"/>
    </source>
</evidence>
<feature type="transmembrane region" description="Helical" evidence="7">
    <location>
        <begin position="125"/>
        <end position="145"/>
    </location>
</feature>
<feature type="domain" description="Histidine kinase" evidence="8">
    <location>
        <begin position="327"/>
        <end position="546"/>
    </location>
</feature>
<proteinExistence type="predicted"/>
<keyword evidence="7" id="KW-0812">Transmembrane</keyword>
<keyword evidence="6" id="KW-0902">Two-component regulatory system</keyword>
<evidence type="ECO:0000256" key="4">
    <source>
        <dbReference type="ARBA" id="ARBA00022679"/>
    </source>
</evidence>
<dbReference type="AlphaFoldDB" id="A0A0K1QGB8"/>
<keyword evidence="7" id="KW-1133">Transmembrane helix</keyword>
<accession>A0A0K1QGB8</accession>
<dbReference type="KEGG" id="llu:AKJ09_11472"/>
<feature type="transmembrane region" description="Helical" evidence="7">
    <location>
        <begin position="157"/>
        <end position="179"/>
    </location>
</feature>
<dbReference type="PRINTS" id="PR00344">
    <property type="entry name" value="BCTRLSENSOR"/>
</dbReference>
<dbReference type="Pfam" id="PF02518">
    <property type="entry name" value="HATPase_c"/>
    <property type="match status" value="1"/>
</dbReference>
<evidence type="ECO:0000256" key="3">
    <source>
        <dbReference type="ARBA" id="ARBA00022553"/>
    </source>
</evidence>